<keyword evidence="1" id="KW-1133">Transmembrane helix</keyword>
<feature type="transmembrane region" description="Helical" evidence="1">
    <location>
        <begin position="32"/>
        <end position="50"/>
    </location>
</feature>
<keyword evidence="1" id="KW-0472">Membrane</keyword>
<dbReference type="EMBL" id="BMIS01000001">
    <property type="protein sequence ID" value="GGE58076.1"/>
    <property type="molecule type" value="Genomic_DNA"/>
</dbReference>
<feature type="transmembrane region" description="Helical" evidence="1">
    <location>
        <begin position="62"/>
        <end position="81"/>
    </location>
</feature>
<comment type="caution">
    <text evidence="2">The sequence shown here is derived from an EMBL/GenBank/DDBJ whole genome shotgun (WGS) entry which is preliminary data.</text>
</comment>
<name>A0A917AM44_9MICC</name>
<protein>
    <recommendedName>
        <fullName evidence="4">Multicomponent Na+:H+ antiporter subunit E</fullName>
    </recommendedName>
</protein>
<gene>
    <name evidence="2" type="ORF">GCM10011401_01060</name>
</gene>
<dbReference type="Pfam" id="PF01899">
    <property type="entry name" value="MNHE"/>
    <property type="match status" value="1"/>
</dbReference>
<dbReference type="GO" id="GO:0016020">
    <property type="term" value="C:membrane"/>
    <property type="evidence" value="ECO:0007669"/>
    <property type="project" value="InterPro"/>
</dbReference>
<reference evidence="2" key="2">
    <citation type="submission" date="2020-09" db="EMBL/GenBank/DDBJ databases">
        <authorList>
            <person name="Sun Q."/>
            <person name="Zhou Y."/>
        </authorList>
    </citation>
    <scope>NUCLEOTIDE SEQUENCE</scope>
    <source>
        <strain evidence="2">CGMCC 1.15388</strain>
    </source>
</reference>
<evidence type="ECO:0000256" key="1">
    <source>
        <dbReference type="SAM" id="Phobius"/>
    </source>
</evidence>
<proteinExistence type="predicted"/>
<organism evidence="2 3">
    <name type="scientific">Nesterenkonia cremea</name>
    <dbReference type="NCBI Taxonomy" id="1882340"/>
    <lineage>
        <taxon>Bacteria</taxon>
        <taxon>Bacillati</taxon>
        <taxon>Actinomycetota</taxon>
        <taxon>Actinomycetes</taxon>
        <taxon>Micrococcales</taxon>
        <taxon>Micrococcaceae</taxon>
        <taxon>Nesterenkonia</taxon>
    </lineage>
</organism>
<dbReference type="InterPro" id="IPR002758">
    <property type="entry name" value="Cation_antiport_E"/>
</dbReference>
<reference evidence="2" key="1">
    <citation type="journal article" date="2014" name="Int. J. Syst. Evol. Microbiol.">
        <title>Complete genome sequence of Corynebacterium casei LMG S-19264T (=DSM 44701T), isolated from a smear-ripened cheese.</title>
        <authorList>
            <consortium name="US DOE Joint Genome Institute (JGI-PGF)"/>
            <person name="Walter F."/>
            <person name="Albersmeier A."/>
            <person name="Kalinowski J."/>
            <person name="Ruckert C."/>
        </authorList>
    </citation>
    <scope>NUCLEOTIDE SEQUENCE</scope>
    <source>
        <strain evidence="2">CGMCC 1.15388</strain>
    </source>
</reference>
<evidence type="ECO:0000313" key="3">
    <source>
        <dbReference type="Proteomes" id="UP000633136"/>
    </source>
</evidence>
<dbReference type="Proteomes" id="UP000633136">
    <property type="component" value="Unassembled WGS sequence"/>
</dbReference>
<accession>A0A917AM44</accession>
<keyword evidence="1" id="KW-0812">Transmembrane</keyword>
<dbReference type="GO" id="GO:0008324">
    <property type="term" value="F:monoatomic cation transmembrane transporter activity"/>
    <property type="evidence" value="ECO:0007669"/>
    <property type="project" value="InterPro"/>
</dbReference>
<keyword evidence="3" id="KW-1185">Reference proteome</keyword>
<dbReference type="RefSeq" id="WP_188682026.1">
    <property type="nucleotide sequence ID" value="NZ_BMIS01000001.1"/>
</dbReference>
<dbReference type="AlphaFoldDB" id="A0A917AM44"/>
<evidence type="ECO:0008006" key="4">
    <source>
        <dbReference type="Google" id="ProtNLM"/>
    </source>
</evidence>
<sequence length="164" mass="17924">MRRTAAAALRGLLLSLLWLAFSGADSDYWVYGAVSVVCAVALSLGLLPPQGPPRPARWPHRLWFSLVLILWFLGQSVVGGVDVARRALTRQPDIQPAVIPAPVQLPEGHARQLAMVLMNLMPGSMIQRSLPGEELTVELHTLSASLDPAGQWERLQHRVSQAAR</sequence>
<evidence type="ECO:0000313" key="2">
    <source>
        <dbReference type="EMBL" id="GGE58076.1"/>
    </source>
</evidence>